<feature type="compositionally biased region" description="Acidic residues" evidence="2">
    <location>
        <begin position="679"/>
        <end position="688"/>
    </location>
</feature>
<feature type="compositionally biased region" description="Pro residues" evidence="2">
    <location>
        <begin position="637"/>
        <end position="649"/>
    </location>
</feature>
<dbReference type="Proteomes" id="UP001151081">
    <property type="component" value="Unassembled WGS sequence"/>
</dbReference>
<accession>A0A9X3X198</accession>
<dbReference type="InterPro" id="IPR019734">
    <property type="entry name" value="TPR_rpt"/>
</dbReference>
<dbReference type="Gene3D" id="1.25.40.10">
    <property type="entry name" value="Tetratricopeptide repeat domain"/>
    <property type="match status" value="1"/>
</dbReference>
<feature type="region of interest" description="Disordered" evidence="2">
    <location>
        <begin position="1"/>
        <end position="37"/>
    </location>
</feature>
<dbReference type="AlphaFoldDB" id="A0A9X3X198"/>
<dbReference type="SUPFAM" id="SSF48452">
    <property type="entry name" value="TPR-like"/>
    <property type="match status" value="1"/>
</dbReference>
<dbReference type="InterPro" id="IPR011990">
    <property type="entry name" value="TPR-like_helical_dom_sf"/>
</dbReference>
<dbReference type="EMBL" id="JAGTJJ010000007">
    <property type="protein sequence ID" value="MDC3982272.1"/>
    <property type="molecule type" value="Genomic_DNA"/>
</dbReference>
<dbReference type="PROSITE" id="PS50005">
    <property type="entry name" value="TPR"/>
    <property type="match status" value="1"/>
</dbReference>
<gene>
    <name evidence="3" type="ORF">KEG57_17270</name>
</gene>
<dbReference type="RefSeq" id="WP_272420744.1">
    <property type="nucleotide sequence ID" value="NZ_JAGTJJ010000007.1"/>
</dbReference>
<comment type="caution">
    <text evidence="3">The sequence shown here is derived from an EMBL/GenBank/DDBJ whole genome shotgun (WGS) entry which is preliminary data.</text>
</comment>
<evidence type="ECO:0000256" key="2">
    <source>
        <dbReference type="SAM" id="MobiDB-lite"/>
    </source>
</evidence>
<name>A0A9X3X198_9BACT</name>
<feature type="region of interest" description="Disordered" evidence="2">
    <location>
        <begin position="632"/>
        <end position="688"/>
    </location>
</feature>
<keyword evidence="4" id="KW-1185">Reference proteome</keyword>
<sequence>MAFGVGPGGRARPFGRAEPLRVPTTTGSSGAEAKPRPTDRPILLLSVQRGTLSIELDAPFAVGPLVATELAIALPSVRFPVDLTGGVTRFRHRRGVLGRLAVSARTEDLAAFAAPRARGVLGEGTPEIGIVATEVGLRVGMRLGRAALAFDVVIAPNERDVRLVPERARGMGLGAPPHVLALRVLAEVCRPFGRLAGSAVILPDAVASLVRHVMPAAGARAPSVHGARWEAPAVEEMSLSLRADATASPPALPAAAIRAIEQAELTADADAIAASGDLEEARRRYLLALERAPRHPEISSRIAWIDVAEGERAEAALSTLVDAIPAIDAGLLGGALLAAIGDEGGAVAAYARAAHAEAFGPLAALVWLEVARISPELATRLDALDQAVVRSPSLEDARWARIEARLDVGDAQGARVDAEHLEAAARGPEARHRIWSRAADAFLSRGYVAEARVLFERALRYAPDSPEAALGLALSLRAAGEGRRALDLLARAASLAARAGRTLPSVEIELARALVEHASDRPAAIARVRAIPPGLVQTAEARALEGRWRAELGDLAGASLALARLREAAEAVSPDDPDRAAAVAAMLVEAADIEENARGDLRAAQRHLGIAIRLRPRDRQIGAAFRRISTELGRAAPAPPPQAAPPPVPAEEIVPSDRAPSFTPPAPSVESARSLDEAPTNDEDDESDEILVERLTDKLRANPHDHEVALRLADALARLGRDLELFALLSARIEEGGEEVRRELWPRRRAVLERLAETARAEGRPSEAELYEMMAASEED</sequence>
<evidence type="ECO:0000256" key="1">
    <source>
        <dbReference type="PROSITE-ProRule" id="PRU00339"/>
    </source>
</evidence>
<proteinExistence type="predicted"/>
<feature type="repeat" description="TPR" evidence="1">
    <location>
        <begin position="432"/>
        <end position="465"/>
    </location>
</feature>
<evidence type="ECO:0008006" key="5">
    <source>
        <dbReference type="Google" id="ProtNLM"/>
    </source>
</evidence>
<keyword evidence="1" id="KW-0802">TPR repeat</keyword>
<evidence type="ECO:0000313" key="4">
    <source>
        <dbReference type="Proteomes" id="UP001151081"/>
    </source>
</evidence>
<evidence type="ECO:0000313" key="3">
    <source>
        <dbReference type="EMBL" id="MDC3982272.1"/>
    </source>
</evidence>
<protein>
    <recommendedName>
        <fullName evidence="5">Tetratricopeptide repeat protein</fullName>
    </recommendedName>
</protein>
<reference evidence="3 4" key="1">
    <citation type="submission" date="2021-04" db="EMBL/GenBank/DDBJ databases">
        <title>Genome analysis of Polyangium sp.</title>
        <authorList>
            <person name="Li Y."/>
            <person name="Wang J."/>
        </authorList>
    </citation>
    <scope>NUCLEOTIDE SEQUENCE [LARGE SCALE GENOMIC DNA]</scope>
    <source>
        <strain evidence="3 4">SDU14</strain>
    </source>
</reference>
<organism evidence="3 4">
    <name type="scientific">Polyangium jinanense</name>
    <dbReference type="NCBI Taxonomy" id="2829994"/>
    <lineage>
        <taxon>Bacteria</taxon>
        <taxon>Pseudomonadati</taxon>
        <taxon>Myxococcota</taxon>
        <taxon>Polyangia</taxon>
        <taxon>Polyangiales</taxon>
        <taxon>Polyangiaceae</taxon>
        <taxon>Polyangium</taxon>
    </lineage>
</organism>